<dbReference type="AlphaFoldDB" id="A0A6N2M0N9"/>
<reference evidence="1" key="1">
    <citation type="submission" date="2019-03" db="EMBL/GenBank/DDBJ databases">
        <authorList>
            <person name="Mank J."/>
            <person name="Almeida P."/>
        </authorList>
    </citation>
    <scope>NUCLEOTIDE SEQUENCE</scope>
    <source>
        <strain evidence="1">78183</strain>
    </source>
</reference>
<protein>
    <submittedName>
        <fullName evidence="1">Uncharacterized protein</fullName>
    </submittedName>
</protein>
<sequence>MSFAAVVAQICNYGIQMSYKHLEVLERKDAAGERMSVDHLSMICTSAVRESLANVSQILTAHSSIDSGFTSQSFLMYLSTSDRPQNADLI</sequence>
<name>A0A6N2M0N9_SALVM</name>
<accession>A0A6N2M0N9</accession>
<organism evidence="1">
    <name type="scientific">Salix viminalis</name>
    <name type="common">Common osier</name>
    <name type="synonym">Basket willow</name>
    <dbReference type="NCBI Taxonomy" id="40686"/>
    <lineage>
        <taxon>Eukaryota</taxon>
        <taxon>Viridiplantae</taxon>
        <taxon>Streptophyta</taxon>
        <taxon>Embryophyta</taxon>
        <taxon>Tracheophyta</taxon>
        <taxon>Spermatophyta</taxon>
        <taxon>Magnoliopsida</taxon>
        <taxon>eudicotyledons</taxon>
        <taxon>Gunneridae</taxon>
        <taxon>Pentapetalae</taxon>
        <taxon>rosids</taxon>
        <taxon>fabids</taxon>
        <taxon>Malpighiales</taxon>
        <taxon>Salicaceae</taxon>
        <taxon>Saliceae</taxon>
        <taxon>Salix</taxon>
    </lineage>
</organism>
<proteinExistence type="predicted"/>
<dbReference type="EMBL" id="CAADRP010001641">
    <property type="protein sequence ID" value="VFU46246.1"/>
    <property type="molecule type" value="Genomic_DNA"/>
</dbReference>
<gene>
    <name evidence="1" type="ORF">SVIM_LOCUS292758</name>
</gene>
<evidence type="ECO:0000313" key="1">
    <source>
        <dbReference type="EMBL" id="VFU46246.1"/>
    </source>
</evidence>